<evidence type="ECO:0000256" key="6">
    <source>
        <dbReference type="ARBA" id="ARBA00022603"/>
    </source>
</evidence>
<dbReference type="OrthoDB" id="7348357at2"/>
<keyword evidence="8" id="KW-0949">S-adenosyl-L-methionine</keyword>
<keyword evidence="7 12" id="KW-0808">Transferase</keyword>
<gene>
    <name evidence="12" type="ORF">FHP25_04800</name>
</gene>
<proteinExistence type="inferred from homology"/>
<dbReference type="InterPro" id="IPR000682">
    <property type="entry name" value="PCMT"/>
</dbReference>
<evidence type="ECO:0000256" key="7">
    <source>
        <dbReference type="ARBA" id="ARBA00022679"/>
    </source>
</evidence>
<dbReference type="AlphaFoldDB" id="A0A5C8PT02"/>
<comment type="subcellular location">
    <subcellularLocation>
        <location evidence="1">Cytoplasm</location>
    </subcellularLocation>
</comment>
<dbReference type="InterPro" id="IPR029063">
    <property type="entry name" value="SAM-dependent_MTases_sf"/>
</dbReference>
<keyword evidence="6 12" id="KW-0489">Methyltransferase</keyword>
<reference evidence="12 13" key="1">
    <citation type="submission" date="2019-06" db="EMBL/GenBank/DDBJ databases">
        <title>New taxonomy in bacterial strain CC-CFT640, isolated from vineyard.</title>
        <authorList>
            <person name="Lin S.-Y."/>
            <person name="Tsai C.-F."/>
            <person name="Young C.-C."/>
        </authorList>
    </citation>
    <scope>NUCLEOTIDE SEQUENCE [LARGE SCALE GENOMIC DNA]</scope>
    <source>
        <strain evidence="12 13">CC-CFT640</strain>
    </source>
</reference>
<dbReference type="RefSeq" id="WP_147845769.1">
    <property type="nucleotide sequence ID" value="NZ_VDUZ01000004.1"/>
</dbReference>
<dbReference type="SUPFAM" id="SSF53335">
    <property type="entry name" value="S-adenosyl-L-methionine-dependent methyltransferases"/>
    <property type="match status" value="1"/>
</dbReference>
<evidence type="ECO:0000256" key="9">
    <source>
        <dbReference type="ARBA" id="ARBA00030757"/>
    </source>
</evidence>
<evidence type="ECO:0000313" key="13">
    <source>
        <dbReference type="Proteomes" id="UP000321638"/>
    </source>
</evidence>
<evidence type="ECO:0000313" key="12">
    <source>
        <dbReference type="EMBL" id="TXL80355.1"/>
    </source>
</evidence>
<dbReference type="Pfam" id="PF01135">
    <property type="entry name" value="PCMT"/>
    <property type="match status" value="1"/>
</dbReference>
<dbReference type="EC" id="2.1.1.77" evidence="3"/>
<name>A0A5C8PT02_9HYPH</name>
<evidence type="ECO:0000256" key="2">
    <source>
        <dbReference type="ARBA" id="ARBA00005369"/>
    </source>
</evidence>
<evidence type="ECO:0000256" key="5">
    <source>
        <dbReference type="ARBA" id="ARBA00022490"/>
    </source>
</evidence>
<evidence type="ECO:0000256" key="1">
    <source>
        <dbReference type="ARBA" id="ARBA00004496"/>
    </source>
</evidence>
<evidence type="ECO:0000256" key="4">
    <source>
        <dbReference type="ARBA" id="ARBA00013346"/>
    </source>
</evidence>
<evidence type="ECO:0000256" key="8">
    <source>
        <dbReference type="ARBA" id="ARBA00022691"/>
    </source>
</evidence>
<dbReference type="PANTHER" id="PTHR11579">
    <property type="entry name" value="PROTEIN-L-ISOASPARTATE O-METHYLTRANSFERASE"/>
    <property type="match status" value="1"/>
</dbReference>
<evidence type="ECO:0000256" key="3">
    <source>
        <dbReference type="ARBA" id="ARBA00011890"/>
    </source>
</evidence>
<comment type="similarity">
    <text evidence="2">Belongs to the methyltransferase superfamily. L-isoaspartyl/D-aspartyl protein methyltransferase family.</text>
</comment>
<evidence type="ECO:0000256" key="11">
    <source>
        <dbReference type="ARBA" id="ARBA00031350"/>
    </source>
</evidence>
<dbReference type="GO" id="GO:0032259">
    <property type="term" value="P:methylation"/>
    <property type="evidence" value="ECO:0007669"/>
    <property type="project" value="UniProtKB-KW"/>
</dbReference>
<comment type="caution">
    <text evidence="12">The sequence shown here is derived from an EMBL/GenBank/DDBJ whole genome shotgun (WGS) entry which is preliminary data.</text>
</comment>
<evidence type="ECO:0000256" key="10">
    <source>
        <dbReference type="ARBA" id="ARBA00031323"/>
    </source>
</evidence>
<dbReference type="EMBL" id="VDUZ01000004">
    <property type="protein sequence ID" value="TXL80355.1"/>
    <property type="molecule type" value="Genomic_DNA"/>
</dbReference>
<keyword evidence="13" id="KW-1185">Reference proteome</keyword>
<dbReference type="Gene3D" id="3.40.50.150">
    <property type="entry name" value="Vaccinia Virus protein VP39"/>
    <property type="match status" value="1"/>
</dbReference>
<dbReference type="Proteomes" id="UP000321638">
    <property type="component" value="Unassembled WGS sequence"/>
</dbReference>
<protein>
    <recommendedName>
        <fullName evidence="4">Protein-L-isoaspartate O-methyltransferase</fullName>
        <ecNumber evidence="3">2.1.1.77</ecNumber>
    </recommendedName>
    <alternativeName>
        <fullName evidence="11">L-isoaspartyl protein carboxyl methyltransferase</fullName>
    </alternativeName>
    <alternativeName>
        <fullName evidence="9">Protein L-isoaspartyl methyltransferase</fullName>
    </alternativeName>
    <alternativeName>
        <fullName evidence="10">Protein-beta-aspartate methyltransferase</fullName>
    </alternativeName>
</protein>
<dbReference type="CDD" id="cd02440">
    <property type="entry name" value="AdoMet_MTases"/>
    <property type="match status" value="1"/>
</dbReference>
<dbReference type="PANTHER" id="PTHR11579:SF0">
    <property type="entry name" value="PROTEIN-L-ISOASPARTATE(D-ASPARTATE) O-METHYLTRANSFERASE"/>
    <property type="match status" value="1"/>
</dbReference>
<keyword evidence="5" id="KW-0963">Cytoplasm</keyword>
<dbReference type="GO" id="GO:0004719">
    <property type="term" value="F:protein-L-isoaspartate (D-aspartate) O-methyltransferase activity"/>
    <property type="evidence" value="ECO:0007669"/>
    <property type="project" value="UniProtKB-EC"/>
</dbReference>
<accession>A0A5C8PT02</accession>
<sequence length="296" mass="32436">MHDDTTALRQWYAEGLLLATPIRHNLAIVDAFAAVPRERFLGPGPWQIMSDKRPDDPFTTPDDQPHWLYHDVLVAIDPARRLNNGMPSFWAHNFDHLDLRRGERVLQVGAGTGYYSAVLAQIVGREGHVAAVEHDPGLAARAADNLAPWDNVDVVAGDGRAHDPGDVDVVVVFAGSTHPAPLWLDRLADGGRLLMPLTGDDGIGFMLRATRRDTAFDAAAISGVGIFHCVAGRDTAAASRLQRALTPRRAPAVPWQRQPIPIQALHRGDPAPQDTDRVWYHAPGFWLERQPAQGIS</sequence>
<organism evidence="12 13">
    <name type="scientific">Vineibacter terrae</name>
    <dbReference type="NCBI Taxonomy" id="2586908"/>
    <lineage>
        <taxon>Bacteria</taxon>
        <taxon>Pseudomonadati</taxon>
        <taxon>Pseudomonadota</taxon>
        <taxon>Alphaproteobacteria</taxon>
        <taxon>Hyphomicrobiales</taxon>
        <taxon>Vineibacter</taxon>
    </lineage>
</organism>
<dbReference type="GO" id="GO:0005737">
    <property type="term" value="C:cytoplasm"/>
    <property type="evidence" value="ECO:0007669"/>
    <property type="project" value="UniProtKB-SubCell"/>
</dbReference>